<dbReference type="Pfam" id="PF04536">
    <property type="entry name" value="TPM_phosphatase"/>
    <property type="match status" value="1"/>
</dbReference>
<evidence type="ECO:0000256" key="2">
    <source>
        <dbReference type="SAM" id="MobiDB-lite"/>
    </source>
</evidence>
<dbReference type="SUPFAM" id="SSF57997">
    <property type="entry name" value="Tropomyosin"/>
    <property type="match status" value="1"/>
</dbReference>
<keyword evidence="3" id="KW-0812">Transmembrane</keyword>
<accession>A0A162M7Y9</accession>
<evidence type="ECO:0000256" key="1">
    <source>
        <dbReference type="SAM" id="Coils"/>
    </source>
</evidence>
<sequence>MKRWIGLIMIMSLFMANVAFAAAVPVKGGLVQDNAAMFTSKDLESLKKKAEGDTLTFHILTMSSLDGQDAKKFATDVYKAWSLTSKDIILLISLNDHHVEMNFNNPSLQRELDAWKDRQSDNNGSSAITQLLDKHFIPYAKDGSFSKASMAMMNAVYTLAIPLGSDFVAIPENVAPSNNEPVPVLTPDNTSSVNTSPLESTSPITQPSTNEGHTPISNATTSPETSGFTFMSLAIILVIVLFIVIGVILSIGLLRRKQLKKVSESLSTVMVSANNGLESIGTFNGIAQGKTGDMVQGILKRLSDILIELSRLQSEMGNQQISLFKISELHQSVKHYRAEYDKVKTSVEAEEQQIAIVVEADRTAKQKTDMLEKEAVNLAGEKQALVNETGLPLDVIQGELDQLGIHITKASELELFDPIAALQEIEVAENKLNQTRNNVKDVLVYIQQKNEFPSRLLSSRNRVDGIIEENHLRRIKVKPHETLEQSRIEMQNLALHLDHGDMNKVRELSEYVDALLDQAVAMTERQAELRKTNKMDLEALDKKLLIFQRDQEKVQQQLVSIRMTYVSHHWADGIQKLDELRIKLEQDAQLIPEINIWTDDEHQEFDKAREAIDQLLHVMEDAEASIQSNLDIFKSLENRLSVIQQALIEYEGRYVHATRLLKNESNSLQNHRSLTQALDGIPIVLRHVKEDIKVAPYDLDKIEETLEHIKLEIVKYESEVQEFIQHKQQIEQMMQKIDHRYDSLSHRARSYRNIRSLNNNHSSQFGKAQQMLMAGMFIEAEQILSGITDQLDDIEKEIRHAQMLEEQRQRDEEARQRAAAQAASNQSNSSSGSSWSSSDQSSGGSSFNSNDNNSSGGSKW</sequence>
<dbReference type="STRING" id="494026.PGLA_18505"/>
<reference evidence="6 7" key="1">
    <citation type="submission" date="2016-03" db="EMBL/GenBank/DDBJ databases">
        <title>Draft genome sequence of Paenibacillus glacialis DSM 22343.</title>
        <authorList>
            <person name="Shin S.-K."/>
            <person name="Yi H."/>
        </authorList>
    </citation>
    <scope>NUCLEOTIDE SEQUENCE [LARGE SCALE GENOMIC DNA]</scope>
    <source>
        <strain evidence="6 7">DSM 22343</strain>
    </source>
</reference>
<dbReference type="AlphaFoldDB" id="A0A162M7Y9"/>
<keyword evidence="7" id="KW-1185">Reference proteome</keyword>
<evidence type="ECO:0000256" key="3">
    <source>
        <dbReference type="SAM" id="Phobius"/>
    </source>
</evidence>
<evidence type="ECO:0000259" key="5">
    <source>
        <dbReference type="Pfam" id="PF04536"/>
    </source>
</evidence>
<dbReference type="InterPro" id="IPR007621">
    <property type="entry name" value="TPM_dom"/>
</dbReference>
<feature type="chain" id="PRO_5007837256" description="TPM domain-containing protein" evidence="4">
    <location>
        <begin position="22"/>
        <end position="860"/>
    </location>
</feature>
<dbReference type="Gene3D" id="3.10.310.50">
    <property type="match status" value="1"/>
</dbReference>
<proteinExistence type="predicted"/>
<dbReference type="EMBL" id="LVJH01000040">
    <property type="protein sequence ID" value="OAB39823.1"/>
    <property type="molecule type" value="Genomic_DNA"/>
</dbReference>
<keyword evidence="1" id="KW-0175">Coiled coil</keyword>
<dbReference type="OrthoDB" id="2510095at2"/>
<feature type="domain" description="TPM" evidence="5">
    <location>
        <begin position="31"/>
        <end position="157"/>
    </location>
</feature>
<feature type="compositionally biased region" description="Basic and acidic residues" evidence="2">
    <location>
        <begin position="805"/>
        <end position="816"/>
    </location>
</feature>
<feature type="coiled-coil region" evidence="1">
    <location>
        <begin position="699"/>
        <end position="733"/>
    </location>
</feature>
<gene>
    <name evidence="6" type="ORF">PGLA_18505</name>
</gene>
<evidence type="ECO:0000313" key="6">
    <source>
        <dbReference type="EMBL" id="OAB39823.1"/>
    </source>
</evidence>
<evidence type="ECO:0000256" key="4">
    <source>
        <dbReference type="SAM" id="SignalP"/>
    </source>
</evidence>
<feature type="compositionally biased region" description="Polar residues" evidence="2">
    <location>
        <begin position="187"/>
        <end position="220"/>
    </location>
</feature>
<feature type="signal peptide" evidence="4">
    <location>
        <begin position="1"/>
        <end position="21"/>
    </location>
</feature>
<protein>
    <recommendedName>
        <fullName evidence="5">TPM domain-containing protein</fullName>
    </recommendedName>
</protein>
<name>A0A162M7Y9_9BACL</name>
<keyword evidence="3" id="KW-0472">Membrane</keyword>
<feature type="region of interest" description="Disordered" evidence="2">
    <location>
        <begin position="805"/>
        <end position="860"/>
    </location>
</feature>
<keyword evidence="4" id="KW-0732">Signal</keyword>
<evidence type="ECO:0000313" key="7">
    <source>
        <dbReference type="Proteomes" id="UP000076967"/>
    </source>
</evidence>
<feature type="compositionally biased region" description="Low complexity" evidence="2">
    <location>
        <begin position="817"/>
        <end position="860"/>
    </location>
</feature>
<comment type="caution">
    <text evidence="6">The sequence shown here is derived from an EMBL/GenBank/DDBJ whole genome shotgun (WGS) entry which is preliminary data.</text>
</comment>
<feature type="region of interest" description="Disordered" evidence="2">
    <location>
        <begin position="178"/>
        <end position="220"/>
    </location>
</feature>
<dbReference type="Proteomes" id="UP000076967">
    <property type="component" value="Unassembled WGS sequence"/>
</dbReference>
<feature type="transmembrane region" description="Helical" evidence="3">
    <location>
        <begin position="230"/>
        <end position="254"/>
    </location>
</feature>
<organism evidence="6 7">
    <name type="scientific">Paenibacillus glacialis</name>
    <dbReference type="NCBI Taxonomy" id="494026"/>
    <lineage>
        <taxon>Bacteria</taxon>
        <taxon>Bacillati</taxon>
        <taxon>Bacillota</taxon>
        <taxon>Bacilli</taxon>
        <taxon>Bacillales</taxon>
        <taxon>Paenibacillaceae</taxon>
        <taxon>Paenibacillus</taxon>
    </lineage>
</organism>
<keyword evidence="3" id="KW-1133">Transmembrane helix</keyword>
<feature type="coiled-coil region" evidence="1">
    <location>
        <begin position="605"/>
        <end position="653"/>
    </location>
</feature>